<organism evidence="1 2">
    <name type="scientific">Chaetomium tenue</name>
    <dbReference type="NCBI Taxonomy" id="1854479"/>
    <lineage>
        <taxon>Eukaryota</taxon>
        <taxon>Fungi</taxon>
        <taxon>Dikarya</taxon>
        <taxon>Ascomycota</taxon>
        <taxon>Pezizomycotina</taxon>
        <taxon>Sordariomycetes</taxon>
        <taxon>Sordariomycetidae</taxon>
        <taxon>Sordariales</taxon>
        <taxon>Chaetomiaceae</taxon>
        <taxon>Chaetomium</taxon>
    </lineage>
</organism>
<sequence>MAATTATTALPELTLIVAATQQMGIGRNGALPWTGLRREMAYFARVTKRVPSTTAPPTSTPTPPPTAPVPTQTPTPTQGTGQPQPQVQNAVVMGRRTWESIPPRFRPLPGRRNVVVSRSLPSSPPPAEGVLVVRGLEEALRAVGGSSFPSRFGSSVGGGGGAGGAAGGAPGGGDGGVRVGGGAAGGEGSGEGVGAATGAASGRVFVIGGAQIYRAALEMREARRVLLTRVRTAFECDTFFPLCLPESGVAEKGWRRSGQAEMDAWLGEEVPRGVQEEAGTEYEFEMWERVD</sequence>
<proteinExistence type="predicted"/>
<gene>
    <name evidence="1" type="ORF">F5144DRAFT_631084</name>
</gene>
<protein>
    <submittedName>
        <fullName evidence="1">Dihydrofolate reductase-like domain-containing protein</fullName>
    </submittedName>
</protein>
<dbReference type="EMBL" id="JAGIZQ010000005">
    <property type="protein sequence ID" value="KAH6627820.1"/>
    <property type="molecule type" value="Genomic_DNA"/>
</dbReference>
<reference evidence="1 2" key="1">
    <citation type="journal article" date="2021" name="Nat. Commun.">
        <title>Genetic determinants of endophytism in the Arabidopsis root mycobiome.</title>
        <authorList>
            <person name="Mesny F."/>
            <person name="Miyauchi S."/>
            <person name="Thiergart T."/>
            <person name="Pickel B."/>
            <person name="Atanasova L."/>
            <person name="Karlsson M."/>
            <person name="Huettel B."/>
            <person name="Barry K.W."/>
            <person name="Haridas S."/>
            <person name="Chen C."/>
            <person name="Bauer D."/>
            <person name="Andreopoulos W."/>
            <person name="Pangilinan J."/>
            <person name="LaButti K."/>
            <person name="Riley R."/>
            <person name="Lipzen A."/>
            <person name="Clum A."/>
            <person name="Drula E."/>
            <person name="Henrissat B."/>
            <person name="Kohler A."/>
            <person name="Grigoriev I.V."/>
            <person name="Martin F.M."/>
            <person name="Hacquard S."/>
        </authorList>
    </citation>
    <scope>NUCLEOTIDE SEQUENCE [LARGE SCALE GENOMIC DNA]</scope>
    <source>
        <strain evidence="1 2">MPI-SDFR-AT-0079</strain>
    </source>
</reference>
<dbReference type="Proteomes" id="UP000724584">
    <property type="component" value="Unassembled WGS sequence"/>
</dbReference>
<comment type="caution">
    <text evidence="1">The sequence shown here is derived from an EMBL/GenBank/DDBJ whole genome shotgun (WGS) entry which is preliminary data.</text>
</comment>
<evidence type="ECO:0000313" key="2">
    <source>
        <dbReference type="Proteomes" id="UP000724584"/>
    </source>
</evidence>
<evidence type="ECO:0000313" key="1">
    <source>
        <dbReference type="EMBL" id="KAH6627820.1"/>
    </source>
</evidence>
<name>A0ACB7P3R7_9PEZI</name>
<accession>A0ACB7P3R7</accession>
<keyword evidence="2" id="KW-1185">Reference proteome</keyword>